<dbReference type="EMBL" id="JALAOH010000025">
    <property type="protein sequence ID" value="MCY8317223.1"/>
    <property type="molecule type" value="Genomic_DNA"/>
</dbReference>
<evidence type="ECO:0000313" key="3">
    <source>
        <dbReference type="Proteomes" id="UP001067121"/>
    </source>
</evidence>
<name>A0AAP3CJ45_BACVA</name>
<keyword evidence="1" id="KW-0472">Membrane</keyword>
<protein>
    <submittedName>
        <fullName evidence="2">Transcriptional regulator</fullName>
    </submittedName>
</protein>
<proteinExistence type="predicted"/>
<dbReference type="RefSeq" id="WP_121643597.1">
    <property type="nucleotide sequence ID" value="NZ_CBDIAD010000011.1"/>
</dbReference>
<gene>
    <name evidence="2" type="ORF">MOC71_10860</name>
</gene>
<reference evidence="2" key="1">
    <citation type="submission" date="2022-02" db="EMBL/GenBank/DDBJ databases">
        <title>Crop Bioprotection Bacillus Genome Sequencing.</title>
        <authorList>
            <person name="Dunlap C."/>
        </authorList>
    </citation>
    <scope>NUCLEOTIDE SEQUENCE</scope>
    <source>
        <strain evidence="2">98-1</strain>
    </source>
</reference>
<feature type="transmembrane region" description="Helical" evidence="1">
    <location>
        <begin position="33"/>
        <end position="55"/>
    </location>
</feature>
<comment type="caution">
    <text evidence="2">The sequence shown here is derived from an EMBL/GenBank/DDBJ whole genome shotgun (WGS) entry which is preliminary data.</text>
</comment>
<dbReference type="AlphaFoldDB" id="A0AAP3CJ45"/>
<dbReference type="GeneID" id="76988742"/>
<evidence type="ECO:0000256" key="1">
    <source>
        <dbReference type="SAM" id="Phobius"/>
    </source>
</evidence>
<accession>A0AAP3CJ45</accession>
<keyword evidence="1" id="KW-1133">Transmembrane helix</keyword>
<evidence type="ECO:0000313" key="2">
    <source>
        <dbReference type="EMBL" id="MCY8317223.1"/>
    </source>
</evidence>
<sequence>MSQTEMIVAVAACLILLAQGIFLFIDAKKRDRLAWVWGIVGLIQAPTPLICYYFFVIRPDRKKRGIKK</sequence>
<keyword evidence="1" id="KW-0812">Transmembrane</keyword>
<organism evidence="2 3">
    <name type="scientific">Bacillus vallismortis</name>
    <dbReference type="NCBI Taxonomy" id="72361"/>
    <lineage>
        <taxon>Bacteria</taxon>
        <taxon>Bacillati</taxon>
        <taxon>Bacillota</taxon>
        <taxon>Bacilli</taxon>
        <taxon>Bacillales</taxon>
        <taxon>Bacillaceae</taxon>
        <taxon>Bacillus</taxon>
    </lineage>
</organism>
<dbReference type="Proteomes" id="UP001067121">
    <property type="component" value="Unassembled WGS sequence"/>
</dbReference>